<keyword evidence="1" id="KW-0472">Membrane</keyword>
<dbReference type="EMBL" id="DXFX01000099">
    <property type="protein sequence ID" value="HIX08322.1"/>
    <property type="molecule type" value="Genomic_DNA"/>
</dbReference>
<protein>
    <recommendedName>
        <fullName evidence="4">ABC transporter permease</fullName>
    </recommendedName>
</protein>
<name>A0A9D2AGW4_9FIRM</name>
<feature type="transmembrane region" description="Helical" evidence="1">
    <location>
        <begin position="61"/>
        <end position="83"/>
    </location>
</feature>
<feature type="transmembrane region" description="Helical" evidence="1">
    <location>
        <begin position="170"/>
        <end position="192"/>
    </location>
</feature>
<sequence>MKKQLLFEAKRILLPLIVFTVIASVLYVLTALNSDFISVRYDFPGNDYNNPVEYSVPGNPITYIPASFLAILCFIVPVLQYSYHMKKRSADLWYALPLTRTKLMLLRTLGGLALVLLPYTVSYWLGFTAIALSENLFRLSAYVPLFFASLGIGILLYGVNSFLYTRANTVGDGIVFMLAWIIVPCLPFLFFLSKSFPFLPQGSLIESPILCSSLSPLGWLFSYFDTIIRGTQNTVPYAWFIFGLGAAAGAAAYFGLFFTAKRHKAENAEQLSSSAFGYKVLIPYCVAFITAQMDVRYGSFGMPLVSFAMVLIAGLILFFVYRRSFRLKKSDLISLGGSFAGGLAVSLLCAAI</sequence>
<feature type="transmembrane region" description="Helical" evidence="1">
    <location>
        <begin position="237"/>
        <end position="259"/>
    </location>
</feature>
<feature type="transmembrane region" description="Helical" evidence="1">
    <location>
        <begin position="139"/>
        <end position="158"/>
    </location>
</feature>
<keyword evidence="1" id="KW-0812">Transmembrane</keyword>
<reference evidence="2" key="1">
    <citation type="journal article" date="2021" name="PeerJ">
        <title>Extensive microbial diversity within the chicken gut microbiome revealed by metagenomics and culture.</title>
        <authorList>
            <person name="Gilroy R."/>
            <person name="Ravi A."/>
            <person name="Getino M."/>
            <person name="Pursley I."/>
            <person name="Horton D.L."/>
            <person name="Alikhan N.F."/>
            <person name="Baker D."/>
            <person name="Gharbi K."/>
            <person name="Hall N."/>
            <person name="Watson M."/>
            <person name="Adriaenssens E.M."/>
            <person name="Foster-Nyarko E."/>
            <person name="Jarju S."/>
            <person name="Secka A."/>
            <person name="Antonio M."/>
            <person name="Oren A."/>
            <person name="Chaudhuri R.R."/>
            <person name="La Ragione R."/>
            <person name="Hildebrand F."/>
            <person name="Pallen M.J."/>
        </authorList>
    </citation>
    <scope>NUCLEOTIDE SEQUENCE</scope>
    <source>
        <strain evidence="2">811</strain>
    </source>
</reference>
<gene>
    <name evidence="2" type="ORF">H9741_07625</name>
</gene>
<evidence type="ECO:0008006" key="4">
    <source>
        <dbReference type="Google" id="ProtNLM"/>
    </source>
</evidence>
<comment type="caution">
    <text evidence="2">The sequence shown here is derived from an EMBL/GenBank/DDBJ whole genome shotgun (WGS) entry which is preliminary data.</text>
</comment>
<dbReference type="Proteomes" id="UP000824204">
    <property type="component" value="Unassembled WGS sequence"/>
</dbReference>
<feature type="transmembrane region" description="Helical" evidence="1">
    <location>
        <begin position="297"/>
        <end position="320"/>
    </location>
</feature>
<evidence type="ECO:0000313" key="3">
    <source>
        <dbReference type="Proteomes" id="UP000824204"/>
    </source>
</evidence>
<evidence type="ECO:0000256" key="1">
    <source>
        <dbReference type="SAM" id="Phobius"/>
    </source>
</evidence>
<dbReference type="AlphaFoldDB" id="A0A9D2AGW4"/>
<feature type="transmembrane region" description="Helical" evidence="1">
    <location>
        <begin position="12"/>
        <end position="32"/>
    </location>
</feature>
<evidence type="ECO:0000313" key="2">
    <source>
        <dbReference type="EMBL" id="HIX08322.1"/>
    </source>
</evidence>
<proteinExistence type="predicted"/>
<reference evidence="2" key="2">
    <citation type="submission" date="2021-04" db="EMBL/GenBank/DDBJ databases">
        <authorList>
            <person name="Gilroy R."/>
        </authorList>
    </citation>
    <scope>NUCLEOTIDE SEQUENCE</scope>
    <source>
        <strain evidence="2">811</strain>
    </source>
</reference>
<feature type="transmembrane region" description="Helical" evidence="1">
    <location>
        <begin position="104"/>
        <end position="127"/>
    </location>
</feature>
<feature type="transmembrane region" description="Helical" evidence="1">
    <location>
        <begin position="332"/>
        <end position="351"/>
    </location>
</feature>
<keyword evidence="1" id="KW-1133">Transmembrane helix</keyword>
<feature type="transmembrane region" description="Helical" evidence="1">
    <location>
        <begin position="271"/>
        <end position="291"/>
    </location>
</feature>
<accession>A0A9D2AGW4</accession>
<organism evidence="2 3">
    <name type="scientific">Candidatus Borkfalkia faecipullorum</name>
    <dbReference type="NCBI Taxonomy" id="2838510"/>
    <lineage>
        <taxon>Bacteria</taxon>
        <taxon>Bacillati</taxon>
        <taxon>Bacillota</taxon>
        <taxon>Clostridia</taxon>
        <taxon>Christensenellales</taxon>
        <taxon>Christensenellaceae</taxon>
        <taxon>Candidatus Borkfalkia</taxon>
    </lineage>
</organism>